<dbReference type="EMBL" id="CP016379">
    <property type="protein sequence ID" value="AZR72286.1"/>
    <property type="molecule type" value="Genomic_DNA"/>
</dbReference>
<accession>A0A3Q9HNT3</accession>
<keyword evidence="2" id="KW-1185">Reference proteome</keyword>
<organism evidence="1 2">
    <name type="scientific">Anoxybacter fermentans</name>
    <dbReference type="NCBI Taxonomy" id="1323375"/>
    <lineage>
        <taxon>Bacteria</taxon>
        <taxon>Bacillati</taxon>
        <taxon>Bacillota</taxon>
        <taxon>Clostridia</taxon>
        <taxon>Halanaerobiales</taxon>
        <taxon>Anoxybacter</taxon>
    </lineage>
</organism>
<protein>
    <submittedName>
        <fullName evidence="1">Uncharacterized protein</fullName>
    </submittedName>
</protein>
<dbReference type="RefSeq" id="WP_127015620.1">
    <property type="nucleotide sequence ID" value="NZ_CP016379.1"/>
</dbReference>
<name>A0A3Q9HNT3_9FIRM</name>
<dbReference type="Proteomes" id="UP000267250">
    <property type="component" value="Chromosome"/>
</dbReference>
<dbReference type="KEGG" id="aft:BBF96_02065"/>
<reference evidence="1 2" key="1">
    <citation type="submission" date="2016-07" db="EMBL/GenBank/DDBJ databases">
        <title>Genome and transcriptome analysis of iron-reducing fermentative bacteria Anoxybacter fermentans.</title>
        <authorList>
            <person name="Zeng X."/>
            <person name="Shao Z."/>
        </authorList>
    </citation>
    <scope>NUCLEOTIDE SEQUENCE [LARGE SCALE GENOMIC DNA]</scope>
    <source>
        <strain evidence="1 2">DY22613</strain>
    </source>
</reference>
<sequence>MRDYWSKIFLSLLKRGEVQAVEKGEAHITCSHRGSEKLNIISSATGRSAILALALTYTLQKLCLVFLTVHGHVSKKERFATSSTSPHLKEERFLKR</sequence>
<evidence type="ECO:0000313" key="1">
    <source>
        <dbReference type="EMBL" id="AZR72286.1"/>
    </source>
</evidence>
<gene>
    <name evidence="1" type="ORF">BBF96_02065</name>
</gene>
<dbReference type="AlphaFoldDB" id="A0A3Q9HNT3"/>
<evidence type="ECO:0000313" key="2">
    <source>
        <dbReference type="Proteomes" id="UP000267250"/>
    </source>
</evidence>
<proteinExistence type="predicted"/>